<gene>
    <name evidence="3" type="primary">LOC103705732</name>
</gene>
<dbReference type="Proteomes" id="UP000228380">
    <property type="component" value="Chromosome 9"/>
</dbReference>
<evidence type="ECO:0000313" key="3">
    <source>
        <dbReference type="RefSeq" id="XP_017697910.2"/>
    </source>
</evidence>
<dbReference type="KEGG" id="pda:103705732"/>
<organism evidence="2 3">
    <name type="scientific">Phoenix dactylifera</name>
    <name type="common">Date palm</name>
    <dbReference type="NCBI Taxonomy" id="42345"/>
    <lineage>
        <taxon>Eukaryota</taxon>
        <taxon>Viridiplantae</taxon>
        <taxon>Streptophyta</taxon>
        <taxon>Embryophyta</taxon>
        <taxon>Tracheophyta</taxon>
        <taxon>Spermatophyta</taxon>
        <taxon>Magnoliopsida</taxon>
        <taxon>Liliopsida</taxon>
        <taxon>Arecaceae</taxon>
        <taxon>Coryphoideae</taxon>
        <taxon>Phoeniceae</taxon>
        <taxon>Phoenix</taxon>
    </lineage>
</organism>
<keyword evidence="2" id="KW-1185">Reference proteome</keyword>
<name>A0A8B7MTK2_PHODC</name>
<feature type="region of interest" description="Disordered" evidence="1">
    <location>
        <begin position="53"/>
        <end position="83"/>
    </location>
</feature>
<evidence type="ECO:0000256" key="1">
    <source>
        <dbReference type="SAM" id="MobiDB-lite"/>
    </source>
</evidence>
<evidence type="ECO:0000313" key="2">
    <source>
        <dbReference type="Proteomes" id="UP000228380"/>
    </source>
</evidence>
<dbReference type="OrthoDB" id="755325at2759"/>
<reference evidence="2" key="1">
    <citation type="journal article" date="2019" name="Nat. Commun.">
        <title>Genome-wide association mapping of date palm fruit traits.</title>
        <authorList>
            <person name="Hazzouri K.M."/>
            <person name="Gros-Balthazard M."/>
            <person name="Flowers J.M."/>
            <person name="Copetti D."/>
            <person name="Lemansour A."/>
            <person name="Lebrun M."/>
            <person name="Masmoudi K."/>
            <person name="Ferrand S."/>
            <person name="Dhar M.I."/>
            <person name="Fresquez Z.A."/>
            <person name="Rosas U."/>
            <person name="Zhang J."/>
            <person name="Talag J."/>
            <person name="Lee S."/>
            <person name="Kudrna D."/>
            <person name="Powell R.F."/>
            <person name="Leitch I.J."/>
            <person name="Krueger R.R."/>
            <person name="Wing R.A."/>
            <person name="Amiri K.M.A."/>
            <person name="Purugganan M.D."/>
        </authorList>
    </citation>
    <scope>NUCLEOTIDE SEQUENCE [LARGE SCALE GENOMIC DNA]</scope>
    <source>
        <strain evidence="2">cv. Khalas</strain>
    </source>
</reference>
<accession>A0A8B7MTK2</accession>
<dbReference type="AlphaFoldDB" id="A0A8B7MTK2"/>
<reference evidence="3" key="2">
    <citation type="submission" date="2025-08" db="UniProtKB">
        <authorList>
            <consortium name="RefSeq"/>
        </authorList>
    </citation>
    <scope>IDENTIFICATION</scope>
    <source>
        <tissue evidence="3">Young leaves</tissue>
    </source>
</reference>
<sequence>MEDANKRQQVPAFGSWNFCDEVPITECFETAMGAGLIRARFFVGDGEDLFKVVQPQQQQQQHHLRKGKKRGRGREGVKQYDEEWKKPKPVDEDLYKIPPDLLYKMPRKKKLPWNLWAGCLGLNCIA</sequence>
<dbReference type="PANTHER" id="PTHR33699">
    <property type="entry name" value="EXPRESSED PROTEIN"/>
    <property type="match status" value="1"/>
</dbReference>
<dbReference type="RefSeq" id="XP_017697910.2">
    <property type="nucleotide sequence ID" value="XM_017842421.3"/>
</dbReference>
<feature type="compositionally biased region" description="Basic and acidic residues" evidence="1">
    <location>
        <begin position="73"/>
        <end position="83"/>
    </location>
</feature>
<dbReference type="PANTHER" id="PTHR33699:SF2">
    <property type="entry name" value="PATHOGENIC TYPE III EFFECTOR AVIRULENCE FACTOR AVR AVRRPT-CLEAVAGE: CLEAVAGE SITE PROTEIN-RELATED"/>
    <property type="match status" value="1"/>
</dbReference>
<feature type="compositionally biased region" description="Basic residues" evidence="1">
    <location>
        <begin position="62"/>
        <end position="72"/>
    </location>
</feature>
<protein>
    <submittedName>
        <fullName evidence="3">Uncharacterized protein LOC103705732</fullName>
    </submittedName>
</protein>
<proteinExistence type="predicted"/>
<dbReference type="GeneID" id="103705732"/>